<keyword evidence="8" id="KW-0175">Coiled coil</keyword>
<organism evidence="11 12">
    <name type="scientific">Natranaeroarchaeum sulfidigenes</name>
    <dbReference type="NCBI Taxonomy" id="2784880"/>
    <lineage>
        <taxon>Archaea</taxon>
        <taxon>Methanobacteriati</taxon>
        <taxon>Methanobacteriota</taxon>
        <taxon>Stenosarchaea group</taxon>
        <taxon>Halobacteria</taxon>
        <taxon>Halobacteriales</taxon>
        <taxon>Natronoarchaeaceae</taxon>
        <taxon>Natranaeroarchaeum</taxon>
    </lineage>
</organism>
<name>A0A897MU63_9EURY</name>
<protein>
    <recommendedName>
        <fullName evidence="2">histidine kinase</fullName>
        <ecNumber evidence="2">2.7.13.3</ecNumber>
    </recommendedName>
</protein>
<dbReference type="GO" id="GO:0007234">
    <property type="term" value="P:osmosensory signaling via phosphorelay pathway"/>
    <property type="evidence" value="ECO:0007669"/>
    <property type="project" value="TreeGrafter"/>
</dbReference>
<dbReference type="SUPFAM" id="SSF47384">
    <property type="entry name" value="Homodimeric domain of signal transducing histidine kinase"/>
    <property type="match status" value="1"/>
</dbReference>
<proteinExistence type="predicted"/>
<evidence type="ECO:0000256" key="2">
    <source>
        <dbReference type="ARBA" id="ARBA00012438"/>
    </source>
</evidence>
<evidence type="ECO:0000256" key="7">
    <source>
        <dbReference type="ARBA" id="ARBA00023012"/>
    </source>
</evidence>
<keyword evidence="5 11" id="KW-0418">Kinase</keyword>
<evidence type="ECO:0000256" key="3">
    <source>
        <dbReference type="ARBA" id="ARBA00022679"/>
    </source>
</evidence>
<dbReference type="InterPro" id="IPR050351">
    <property type="entry name" value="BphY/WalK/GraS-like"/>
</dbReference>
<dbReference type="Proteomes" id="UP000663586">
    <property type="component" value="Chromosome"/>
</dbReference>
<evidence type="ECO:0000256" key="1">
    <source>
        <dbReference type="ARBA" id="ARBA00000085"/>
    </source>
</evidence>
<evidence type="ECO:0000256" key="4">
    <source>
        <dbReference type="ARBA" id="ARBA00022741"/>
    </source>
</evidence>
<feature type="domain" description="PAC" evidence="10">
    <location>
        <begin position="167"/>
        <end position="220"/>
    </location>
</feature>
<evidence type="ECO:0000256" key="6">
    <source>
        <dbReference type="ARBA" id="ARBA00022840"/>
    </source>
</evidence>
<dbReference type="RefSeq" id="WP_238479636.1">
    <property type="nucleotide sequence ID" value="NZ_CP064786.1"/>
</dbReference>
<dbReference type="InterPro" id="IPR036890">
    <property type="entry name" value="HATPase_C_sf"/>
</dbReference>
<dbReference type="Gene3D" id="3.30.450.20">
    <property type="entry name" value="PAS domain"/>
    <property type="match status" value="1"/>
</dbReference>
<dbReference type="PANTHER" id="PTHR42878">
    <property type="entry name" value="TWO-COMPONENT HISTIDINE KINASE"/>
    <property type="match status" value="1"/>
</dbReference>
<feature type="transmembrane region" description="Helical" evidence="9">
    <location>
        <begin position="86"/>
        <end position="107"/>
    </location>
</feature>
<dbReference type="Pfam" id="PF00512">
    <property type="entry name" value="HisKA"/>
    <property type="match status" value="1"/>
</dbReference>
<dbReference type="PROSITE" id="PS50113">
    <property type="entry name" value="PAC"/>
    <property type="match status" value="1"/>
</dbReference>
<dbReference type="EMBL" id="CP064786">
    <property type="protein sequence ID" value="QSG02489.1"/>
    <property type="molecule type" value="Genomic_DNA"/>
</dbReference>
<dbReference type="KEGG" id="hara:AArcS_1272"/>
<accession>A0A897MU63</accession>
<evidence type="ECO:0000256" key="9">
    <source>
        <dbReference type="SAM" id="Phobius"/>
    </source>
</evidence>
<dbReference type="AlphaFoldDB" id="A0A897MU63"/>
<dbReference type="CDD" id="cd00082">
    <property type="entry name" value="HisKA"/>
    <property type="match status" value="1"/>
</dbReference>
<dbReference type="SMART" id="SM00388">
    <property type="entry name" value="HisKA"/>
    <property type="match status" value="1"/>
</dbReference>
<sequence>MKLTNPFHGQYYTMEAATVPFAHLNVVHEPFHWVTTAFSYMLAGIGLFMLLEMFAESEYDTTPLSVLAVLTGLPVVFDIVGYQSDLLLGMIYSPLGVAIFAIGVLFVHQDRFMAVQLTDKVDEATVFLDDDERIRDFNRRAATLVPELEGSIGQPVESVLPEVGQEESIEQRILERERDGTTNYYLASTTSFELGATRIGKLLMLTDVTETEKRRRELERQNDQLHDFAEALTHELRNTLTIIEGHVSLAGDAITNNQIGTANDSLQAVSGSASRMTGIVNDLSILAKHGQTAQETEHVDVADAARTARTQVDAGDLSVTVDGDLDVDADSARVRALFKSADEFFDRNGADAVEIQVSDDEIRMSGNGTSPIPADLEEYFEYGSAVPTSEAGVALPNVRALARVHGWTTRIDPEYTDGICVVIDTASHSDR</sequence>
<dbReference type="EC" id="2.7.13.3" evidence="2"/>
<dbReference type="GO" id="GO:0000156">
    <property type="term" value="F:phosphorelay response regulator activity"/>
    <property type="evidence" value="ECO:0007669"/>
    <property type="project" value="TreeGrafter"/>
</dbReference>
<dbReference type="GO" id="GO:0000155">
    <property type="term" value="F:phosphorelay sensor kinase activity"/>
    <property type="evidence" value="ECO:0007669"/>
    <property type="project" value="InterPro"/>
</dbReference>
<evidence type="ECO:0000313" key="11">
    <source>
        <dbReference type="EMBL" id="QSG02489.1"/>
    </source>
</evidence>
<keyword evidence="9" id="KW-0472">Membrane</keyword>
<dbReference type="Pfam" id="PF13596">
    <property type="entry name" value="PAS_10"/>
    <property type="match status" value="1"/>
</dbReference>
<evidence type="ECO:0000256" key="5">
    <source>
        <dbReference type="ARBA" id="ARBA00022777"/>
    </source>
</evidence>
<comment type="catalytic activity">
    <reaction evidence="1">
        <text>ATP + protein L-histidine = ADP + protein N-phospho-L-histidine.</text>
        <dbReference type="EC" id="2.7.13.3"/>
    </reaction>
</comment>
<evidence type="ECO:0000259" key="10">
    <source>
        <dbReference type="PROSITE" id="PS50113"/>
    </source>
</evidence>
<dbReference type="GeneID" id="70684655"/>
<dbReference type="GO" id="GO:0005524">
    <property type="term" value="F:ATP binding"/>
    <property type="evidence" value="ECO:0007669"/>
    <property type="project" value="UniProtKB-KW"/>
</dbReference>
<reference evidence="11" key="1">
    <citation type="submission" date="2020-11" db="EMBL/GenBank/DDBJ databases">
        <title>Carbohydrate-dependent, anaerobic sulfur respiration: A novel catabolism in halophilic archaea.</title>
        <authorList>
            <person name="Sorokin D.Y."/>
            <person name="Messina E."/>
            <person name="Smedile F."/>
            <person name="La Cono V."/>
            <person name="Hallsworth J.E."/>
            <person name="Yakimov M.M."/>
        </authorList>
    </citation>
    <scope>NUCLEOTIDE SEQUENCE</scope>
    <source>
        <strain evidence="11">AArc-S</strain>
    </source>
</reference>
<keyword evidence="9" id="KW-1133">Transmembrane helix</keyword>
<dbReference type="InterPro" id="IPR003661">
    <property type="entry name" value="HisK_dim/P_dom"/>
</dbReference>
<evidence type="ECO:0000313" key="12">
    <source>
        <dbReference type="Proteomes" id="UP000663586"/>
    </source>
</evidence>
<dbReference type="InterPro" id="IPR000700">
    <property type="entry name" value="PAS-assoc_C"/>
</dbReference>
<evidence type="ECO:0000256" key="8">
    <source>
        <dbReference type="SAM" id="Coils"/>
    </source>
</evidence>
<keyword evidence="12" id="KW-1185">Reference proteome</keyword>
<dbReference type="Gene3D" id="3.30.565.10">
    <property type="entry name" value="Histidine kinase-like ATPase, C-terminal domain"/>
    <property type="match status" value="1"/>
</dbReference>
<keyword evidence="7" id="KW-0902">Two-component regulatory system</keyword>
<dbReference type="InterPro" id="IPR036097">
    <property type="entry name" value="HisK_dim/P_sf"/>
</dbReference>
<keyword evidence="4" id="KW-0547">Nucleotide-binding</keyword>
<keyword evidence="3" id="KW-0808">Transferase</keyword>
<feature type="transmembrane region" description="Helical" evidence="9">
    <location>
        <begin position="31"/>
        <end position="51"/>
    </location>
</feature>
<feature type="coiled-coil region" evidence="8">
    <location>
        <begin position="208"/>
        <end position="235"/>
    </location>
</feature>
<keyword evidence="9" id="KW-0812">Transmembrane</keyword>
<dbReference type="GO" id="GO:0030295">
    <property type="term" value="F:protein kinase activator activity"/>
    <property type="evidence" value="ECO:0007669"/>
    <property type="project" value="TreeGrafter"/>
</dbReference>
<keyword evidence="6" id="KW-0067">ATP-binding</keyword>
<dbReference type="PANTHER" id="PTHR42878:SF7">
    <property type="entry name" value="SENSOR HISTIDINE KINASE GLRK"/>
    <property type="match status" value="1"/>
</dbReference>
<gene>
    <name evidence="11" type="ORF">AArcS_1272</name>
</gene>
<feature type="transmembrane region" description="Helical" evidence="9">
    <location>
        <begin position="63"/>
        <end position="80"/>
    </location>
</feature>